<dbReference type="PANTHER" id="PTHR40841:SF2">
    <property type="entry name" value="SIDEROPHORE-DEGRADING ESTERASE (EUROFUNG)"/>
    <property type="match status" value="1"/>
</dbReference>
<name>A0A3T1CI24_9SPHN</name>
<reference evidence="4 5" key="1">
    <citation type="submission" date="2019-01" db="EMBL/GenBank/DDBJ databases">
        <title>Complete genome sequence of Erythrobacter flavus KJ5.</title>
        <authorList>
            <person name="Kanesaki Y."/>
            <person name="Brotosudarmo T."/>
            <person name="Moriuchi R."/>
            <person name="Awai K."/>
        </authorList>
    </citation>
    <scope>NUCLEOTIDE SEQUENCE [LARGE SCALE GENOMIC DNA]</scope>
    <source>
        <strain evidence="4 5">KJ5</strain>
    </source>
</reference>
<dbReference type="Gene3D" id="3.40.50.1820">
    <property type="entry name" value="alpha/beta hydrolase"/>
    <property type="match status" value="1"/>
</dbReference>
<proteinExistence type="inferred from homology"/>
<sequence length="286" mass="31384">MKSIAAAGAALAFVWAASASAQHVSDAEPITIGEALTVMTHDADRKLNVVLPRGYEQAEERFPLVLVLDGGIGQDFFLSLGVERWNQLWGRSEPAILIGVETVDRQRELLPPTQVDEERERYPSAGESEAFRTWLTETVLPILRARYRHDGRAMIVGESAAGHFVVETWLAQPDLFDGYAALSPSLQWNDSALAGAAPADDGTPRPPLFLSLADEGGATETGVMELRETLGARFCFADYRASHVHHSNSLHQLLPQALQYLLPTEADWLGEYGLTVECEMREADAE</sequence>
<keyword evidence="3" id="KW-0732">Signal</keyword>
<gene>
    <name evidence="4" type="ORF">EKJ_14860</name>
</gene>
<evidence type="ECO:0000256" key="2">
    <source>
        <dbReference type="ARBA" id="ARBA00022801"/>
    </source>
</evidence>
<dbReference type="RefSeq" id="WP_130586429.1">
    <property type="nucleotide sequence ID" value="NZ_AP019389.1"/>
</dbReference>
<accession>A0A3T1CI24</accession>
<evidence type="ECO:0000313" key="5">
    <source>
        <dbReference type="Proteomes" id="UP000290057"/>
    </source>
</evidence>
<dbReference type="InterPro" id="IPR000801">
    <property type="entry name" value="Esterase-like"/>
</dbReference>
<dbReference type="EMBL" id="AP019389">
    <property type="protein sequence ID" value="BBI20639.1"/>
    <property type="molecule type" value="Genomic_DNA"/>
</dbReference>
<dbReference type="Pfam" id="PF00756">
    <property type="entry name" value="Esterase"/>
    <property type="match status" value="1"/>
</dbReference>
<dbReference type="SUPFAM" id="SSF53474">
    <property type="entry name" value="alpha/beta-Hydrolases"/>
    <property type="match status" value="1"/>
</dbReference>
<evidence type="ECO:0008006" key="6">
    <source>
        <dbReference type="Google" id="ProtNLM"/>
    </source>
</evidence>
<dbReference type="Proteomes" id="UP000290057">
    <property type="component" value="Chromosome"/>
</dbReference>
<comment type="similarity">
    <text evidence="1">Belongs to the esterase D family.</text>
</comment>
<dbReference type="PANTHER" id="PTHR40841">
    <property type="entry name" value="SIDEROPHORE TRIACETYLFUSARININE C ESTERASE"/>
    <property type="match status" value="1"/>
</dbReference>
<keyword evidence="2" id="KW-0378">Hydrolase</keyword>
<dbReference type="InterPro" id="IPR052558">
    <property type="entry name" value="Siderophore_Hydrolase_D"/>
</dbReference>
<evidence type="ECO:0000256" key="3">
    <source>
        <dbReference type="SAM" id="SignalP"/>
    </source>
</evidence>
<dbReference type="AlphaFoldDB" id="A0A3T1CI24"/>
<feature type="signal peptide" evidence="3">
    <location>
        <begin position="1"/>
        <end position="21"/>
    </location>
</feature>
<protein>
    <recommendedName>
        <fullName evidence="6">IroE protein</fullName>
    </recommendedName>
</protein>
<dbReference type="InterPro" id="IPR029058">
    <property type="entry name" value="AB_hydrolase_fold"/>
</dbReference>
<evidence type="ECO:0000256" key="1">
    <source>
        <dbReference type="ARBA" id="ARBA00005622"/>
    </source>
</evidence>
<feature type="chain" id="PRO_5019389612" description="IroE protein" evidence="3">
    <location>
        <begin position="22"/>
        <end position="286"/>
    </location>
</feature>
<dbReference type="GO" id="GO:0016788">
    <property type="term" value="F:hydrolase activity, acting on ester bonds"/>
    <property type="evidence" value="ECO:0007669"/>
    <property type="project" value="TreeGrafter"/>
</dbReference>
<organism evidence="4 5">
    <name type="scientific">Qipengyuania flava</name>
    <dbReference type="NCBI Taxonomy" id="192812"/>
    <lineage>
        <taxon>Bacteria</taxon>
        <taxon>Pseudomonadati</taxon>
        <taxon>Pseudomonadota</taxon>
        <taxon>Alphaproteobacteria</taxon>
        <taxon>Sphingomonadales</taxon>
        <taxon>Erythrobacteraceae</taxon>
        <taxon>Qipengyuania</taxon>
    </lineage>
</organism>
<evidence type="ECO:0000313" key="4">
    <source>
        <dbReference type="EMBL" id="BBI20639.1"/>
    </source>
</evidence>
<keyword evidence="5" id="KW-1185">Reference proteome</keyword>